<dbReference type="Pfam" id="PF00535">
    <property type="entry name" value="Glycos_transf_2"/>
    <property type="match status" value="1"/>
</dbReference>
<proteinExistence type="predicted"/>
<protein>
    <submittedName>
        <fullName evidence="4">Glycosyltransferase family 2 protein</fullName>
    </submittedName>
</protein>
<dbReference type="PANTHER" id="PTHR48090:SF7">
    <property type="entry name" value="RFBJ PROTEIN"/>
    <property type="match status" value="1"/>
</dbReference>
<keyword evidence="2" id="KW-1133">Transmembrane helix</keyword>
<feature type="region of interest" description="Disordered" evidence="1">
    <location>
        <begin position="1"/>
        <end position="32"/>
    </location>
</feature>
<feature type="domain" description="Glycosyltransferase 2-like" evidence="3">
    <location>
        <begin position="155"/>
        <end position="315"/>
    </location>
</feature>
<reference evidence="4 5" key="1">
    <citation type="journal article" date="2014" name="Int. J. Syst. Evol. Microbiol.">
        <title>Complete genome sequence of Corynebacterium casei LMG S-19264T (=DSM 44701T), isolated from a smear-ripened cheese.</title>
        <authorList>
            <consortium name="US DOE Joint Genome Institute (JGI-PGF)"/>
            <person name="Walter F."/>
            <person name="Albersmeier A."/>
            <person name="Kalinowski J."/>
            <person name="Ruckert C."/>
        </authorList>
    </citation>
    <scope>NUCLEOTIDE SEQUENCE [LARGE SCALE GENOMIC DNA]</scope>
    <source>
        <strain evidence="4 5">IBRC-M 10912</strain>
    </source>
</reference>
<evidence type="ECO:0000313" key="4">
    <source>
        <dbReference type="EMBL" id="MFC4246666.1"/>
    </source>
</evidence>
<organism evidence="4 5">
    <name type="scientific">Natribaculum luteum</name>
    <dbReference type="NCBI Taxonomy" id="1586232"/>
    <lineage>
        <taxon>Archaea</taxon>
        <taxon>Methanobacteriati</taxon>
        <taxon>Methanobacteriota</taxon>
        <taxon>Stenosarchaea group</taxon>
        <taxon>Halobacteria</taxon>
        <taxon>Halobacteriales</taxon>
        <taxon>Natrialbaceae</taxon>
        <taxon>Natribaculum</taxon>
    </lineage>
</organism>
<dbReference type="PANTHER" id="PTHR48090">
    <property type="entry name" value="UNDECAPRENYL-PHOSPHATE 4-DEOXY-4-FORMAMIDO-L-ARABINOSE TRANSFERASE-RELATED"/>
    <property type="match status" value="1"/>
</dbReference>
<dbReference type="SUPFAM" id="SSF53448">
    <property type="entry name" value="Nucleotide-diphospho-sugar transferases"/>
    <property type="match status" value="1"/>
</dbReference>
<evidence type="ECO:0000313" key="5">
    <source>
        <dbReference type="Proteomes" id="UP001595821"/>
    </source>
</evidence>
<dbReference type="Proteomes" id="UP001595821">
    <property type="component" value="Unassembled WGS sequence"/>
</dbReference>
<dbReference type="InterPro" id="IPR029044">
    <property type="entry name" value="Nucleotide-diphossugar_trans"/>
</dbReference>
<feature type="transmembrane region" description="Helical" evidence="2">
    <location>
        <begin position="418"/>
        <end position="440"/>
    </location>
</feature>
<evidence type="ECO:0000256" key="2">
    <source>
        <dbReference type="SAM" id="Phobius"/>
    </source>
</evidence>
<dbReference type="EMBL" id="JBHSDJ010000014">
    <property type="protein sequence ID" value="MFC4246666.1"/>
    <property type="molecule type" value="Genomic_DNA"/>
</dbReference>
<evidence type="ECO:0000259" key="3">
    <source>
        <dbReference type="Pfam" id="PF00535"/>
    </source>
</evidence>
<dbReference type="GeneID" id="71856422"/>
<dbReference type="CDD" id="cd04179">
    <property type="entry name" value="DPM_DPG-synthase_like"/>
    <property type="match status" value="1"/>
</dbReference>
<gene>
    <name evidence="4" type="ORF">ACFOZ7_06600</name>
</gene>
<feature type="transmembrane region" description="Helical" evidence="2">
    <location>
        <begin position="384"/>
        <end position="406"/>
    </location>
</feature>
<keyword evidence="2" id="KW-0472">Membrane</keyword>
<evidence type="ECO:0000256" key="1">
    <source>
        <dbReference type="SAM" id="MobiDB-lite"/>
    </source>
</evidence>
<comment type="caution">
    <text evidence="4">The sequence shown here is derived from an EMBL/GenBank/DDBJ whole genome shotgun (WGS) entry which is preliminary data.</text>
</comment>
<dbReference type="RefSeq" id="WP_246975555.1">
    <property type="nucleotide sequence ID" value="NZ_CP095398.1"/>
</dbReference>
<dbReference type="Gene3D" id="3.90.550.10">
    <property type="entry name" value="Spore Coat Polysaccharide Biosynthesis Protein SpsA, Chain A"/>
    <property type="match status" value="1"/>
</dbReference>
<accession>A0ABD5NX46</accession>
<name>A0ABD5NX46_9EURY</name>
<dbReference type="InterPro" id="IPR050256">
    <property type="entry name" value="Glycosyltransferase_2"/>
</dbReference>
<dbReference type="InterPro" id="IPR001173">
    <property type="entry name" value="Glyco_trans_2-like"/>
</dbReference>
<keyword evidence="2" id="KW-0812">Transmembrane</keyword>
<sequence>MEFEYTEISNTKNQQKEQILETPDAASRKQQHPAVGFVATSDNTDALVREILRAIAAGHTVFVTHANQPDLEGLELAKQLDVSIVEPHGSDPDRNELKQELVTTAKAHSAPGLIYNPDVSVPTDYENSTSRIAETGQYCLERIPTATEQANVLAAIPAYNEAATIADVVTSAQAYADTVLVVDDGSGDNTASLARDAGAIVAEHDSNSGYGAALKTIFQEAKKRQAAHLVIIDADGQHDPADIPNLIEAQRNTEAEIVIASRFTDDGSMNAPLYRRFGLFVVNTLTNLSFGVVRPQSWIGDTQSGFRAYDRQAIESLAADDEIGDRMSASTDILHHAHTQGYDVEEVGTTVNYDVEDASSQHPLSHGLTLVSNILKTVERERPITVLGMPGFTSAFVGLGFGYWTFSNYISTGTFPLGLAIMSVFFALAGIFTGFTAIILHSLNHHLDS</sequence>
<dbReference type="AlphaFoldDB" id="A0ABD5NX46"/>